<evidence type="ECO:0000313" key="4">
    <source>
        <dbReference type="Proteomes" id="UP000799536"/>
    </source>
</evidence>
<dbReference type="GO" id="GO:0047372">
    <property type="term" value="F:monoacylglycerol lipase activity"/>
    <property type="evidence" value="ECO:0007669"/>
    <property type="project" value="TreeGrafter"/>
</dbReference>
<dbReference type="PROSITE" id="PS50056">
    <property type="entry name" value="TYR_PHOSPHATASE_2"/>
    <property type="match status" value="1"/>
</dbReference>
<reference evidence="3" key="1">
    <citation type="journal article" date="2020" name="Stud. Mycol.">
        <title>101 Dothideomycetes genomes: a test case for predicting lifestyles and emergence of pathogens.</title>
        <authorList>
            <person name="Haridas S."/>
            <person name="Albert R."/>
            <person name="Binder M."/>
            <person name="Bloem J."/>
            <person name="Labutti K."/>
            <person name="Salamov A."/>
            <person name="Andreopoulos B."/>
            <person name="Baker S."/>
            <person name="Barry K."/>
            <person name="Bills G."/>
            <person name="Bluhm B."/>
            <person name="Cannon C."/>
            <person name="Castanera R."/>
            <person name="Culley D."/>
            <person name="Daum C."/>
            <person name="Ezra D."/>
            <person name="Gonzalez J."/>
            <person name="Henrissat B."/>
            <person name="Kuo A."/>
            <person name="Liang C."/>
            <person name="Lipzen A."/>
            <person name="Lutzoni F."/>
            <person name="Magnuson J."/>
            <person name="Mondo S."/>
            <person name="Nolan M."/>
            <person name="Ohm R."/>
            <person name="Pangilinan J."/>
            <person name="Park H.-J."/>
            <person name="Ramirez L."/>
            <person name="Alfaro M."/>
            <person name="Sun H."/>
            <person name="Tritt A."/>
            <person name="Yoshinaga Y."/>
            <person name="Zwiers L.-H."/>
            <person name="Turgeon B."/>
            <person name="Goodwin S."/>
            <person name="Spatafora J."/>
            <person name="Crous P."/>
            <person name="Grigoriev I."/>
        </authorList>
    </citation>
    <scope>NUCLEOTIDE SEQUENCE</scope>
    <source>
        <strain evidence="3">ATCC 74209</strain>
    </source>
</reference>
<keyword evidence="4" id="KW-1185">Reference proteome</keyword>
<name>A0A9P4MNX7_9PLEO</name>
<dbReference type="FunFam" id="3.90.190.10:FF:000090">
    <property type="entry name" value="Dual specificity phosphatase catalytic domain protein"/>
    <property type="match status" value="1"/>
</dbReference>
<dbReference type="Gene3D" id="3.40.50.1820">
    <property type="entry name" value="alpha/beta hydrolase"/>
    <property type="match status" value="1"/>
</dbReference>
<dbReference type="EMBL" id="ML994239">
    <property type="protein sequence ID" value="KAF2197407.1"/>
    <property type="molecule type" value="Genomic_DNA"/>
</dbReference>
<proteinExistence type="predicted"/>
<dbReference type="CDD" id="cd14502">
    <property type="entry name" value="RNA_5'-triphosphatase"/>
    <property type="match status" value="1"/>
</dbReference>
<dbReference type="SUPFAM" id="SSF52799">
    <property type="entry name" value="(Phosphotyrosine protein) phosphatases II"/>
    <property type="match status" value="1"/>
</dbReference>
<feature type="domain" description="Tyrosine specific protein phosphatases" evidence="2">
    <location>
        <begin position="568"/>
        <end position="634"/>
    </location>
</feature>
<dbReference type="Pfam" id="PF12697">
    <property type="entry name" value="Abhydrolase_6"/>
    <property type="match status" value="1"/>
</dbReference>
<dbReference type="InterPro" id="IPR029058">
    <property type="entry name" value="AB_hydrolase_fold"/>
</dbReference>
<evidence type="ECO:0000259" key="2">
    <source>
        <dbReference type="PROSITE" id="PS50056"/>
    </source>
</evidence>
<dbReference type="Gene3D" id="3.90.190.10">
    <property type="entry name" value="Protein tyrosine phosphatase superfamily"/>
    <property type="match status" value="1"/>
</dbReference>
<dbReference type="PROSITE" id="PS00383">
    <property type="entry name" value="TYR_PHOSPHATASE_1"/>
    <property type="match status" value="1"/>
</dbReference>
<dbReference type="InterPro" id="IPR000073">
    <property type="entry name" value="AB_hydrolase_1"/>
</dbReference>
<dbReference type="InterPro" id="IPR050266">
    <property type="entry name" value="AB_hydrolase_sf"/>
</dbReference>
<dbReference type="GO" id="GO:0016020">
    <property type="term" value="C:membrane"/>
    <property type="evidence" value="ECO:0007669"/>
    <property type="project" value="TreeGrafter"/>
</dbReference>
<dbReference type="InterPro" id="IPR016130">
    <property type="entry name" value="Tyr_Pase_AS"/>
</dbReference>
<gene>
    <name evidence="3" type="ORF">GQ43DRAFT_435176</name>
</gene>
<accession>A0A9P4MNX7</accession>
<dbReference type="PANTHER" id="PTHR43798">
    <property type="entry name" value="MONOACYLGLYCEROL LIPASE"/>
    <property type="match status" value="1"/>
</dbReference>
<sequence length="656" mass="72251">MAKITAICGIGSVLWIWEKDRTSRNGSVVEASDSCGDTDAAGTDPGLLKKHSTVRAYTVARLGVTYPRIRTFFRPHPQQSKFPSKPRPVPLLVFVHGLGGSIAQFNPMLVSLVNLAPCLAIDLPGCGLSSFEPKSWEAYTTESLVRLLATAIEAHRDRDGEQGVILVGHSMGCSLAALLASPTSPFADLISEHVLGLVAICPNAEPPTPKQTKSLKSLTSIPGPLFDLFRRLDRRGGVNSKSVIRMTGPDADEETRKMQYRFNRQSRTPVWRRMARGMCPDYSSRVRRGGLPGREVWAGLDLPVFLAGGEDDAVTPPENLRKILRFLGKDTLPDTEHEVGGEKGGIPLSTAPIDPAIIDPELSERKHQDSGVDASDLPIVRENPLSRASSITSVGESLTIEEDQGGAVPAKSSIPEPLPRRLVVKAHILPKPASHALPFATSVSRTLSGLIGTFLSTYIDARLCLAWQLQYLNKEGKWDVKNLAKWQAVRPVSLPIANTFRAMKTLREVDEKHSPKVFVQEWRGKIRAVVDISHDNPVYDSKGLEDGGIAYRKFPTVSKLPPTAEEIKEFIALIDGLREEFSLKTENSPLIAIHCHYGFNRTGFFLVCYLVERLGYRLQDAIDEFARARPSGIRHQHFIDALHVRYCVGLKRAPTL</sequence>
<evidence type="ECO:0000256" key="1">
    <source>
        <dbReference type="SAM" id="MobiDB-lite"/>
    </source>
</evidence>
<dbReference type="Pfam" id="PF22785">
    <property type="entry name" value="Tc-R-P"/>
    <property type="match status" value="1"/>
</dbReference>
<dbReference type="GO" id="GO:0046464">
    <property type="term" value="P:acylglycerol catabolic process"/>
    <property type="evidence" value="ECO:0007669"/>
    <property type="project" value="TreeGrafter"/>
</dbReference>
<dbReference type="FunFam" id="3.40.50.1820:FF:000273">
    <property type="entry name" value="Dual specificity phosphatase catalytic domain protein"/>
    <property type="match status" value="1"/>
</dbReference>
<dbReference type="InterPro" id="IPR029021">
    <property type="entry name" value="Prot-tyrosine_phosphatase-like"/>
</dbReference>
<dbReference type="Proteomes" id="UP000799536">
    <property type="component" value="Unassembled WGS sequence"/>
</dbReference>
<feature type="region of interest" description="Disordered" evidence="1">
    <location>
        <begin position="334"/>
        <end position="354"/>
    </location>
</feature>
<protein>
    <recommendedName>
        <fullName evidence="2">Tyrosine specific protein phosphatases domain-containing protein</fullName>
    </recommendedName>
</protein>
<organism evidence="3 4">
    <name type="scientific">Delitschia confertaspora ATCC 74209</name>
    <dbReference type="NCBI Taxonomy" id="1513339"/>
    <lineage>
        <taxon>Eukaryota</taxon>
        <taxon>Fungi</taxon>
        <taxon>Dikarya</taxon>
        <taxon>Ascomycota</taxon>
        <taxon>Pezizomycotina</taxon>
        <taxon>Dothideomycetes</taxon>
        <taxon>Pleosporomycetidae</taxon>
        <taxon>Pleosporales</taxon>
        <taxon>Delitschiaceae</taxon>
        <taxon>Delitschia</taxon>
    </lineage>
</organism>
<comment type="caution">
    <text evidence="3">The sequence shown here is derived from an EMBL/GenBank/DDBJ whole genome shotgun (WGS) entry which is preliminary data.</text>
</comment>
<dbReference type="OrthoDB" id="428974at2759"/>
<dbReference type="SUPFAM" id="SSF53474">
    <property type="entry name" value="alpha/beta-Hydrolases"/>
    <property type="match status" value="1"/>
</dbReference>
<dbReference type="AlphaFoldDB" id="A0A9P4MNX7"/>
<dbReference type="PANTHER" id="PTHR43798:SF5">
    <property type="entry name" value="MONOACYLGLYCEROL LIPASE ABHD6"/>
    <property type="match status" value="1"/>
</dbReference>
<evidence type="ECO:0000313" key="3">
    <source>
        <dbReference type="EMBL" id="KAF2197407.1"/>
    </source>
</evidence>
<dbReference type="InterPro" id="IPR000387">
    <property type="entry name" value="Tyr_Pase_dom"/>
</dbReference>